<comment type="caution">
    <text evidence="4">The sequence shown here is derived from an EMBL/GenBank/DDBJ whole genome shotgun (WGS) entry which is preliminary data.</text>
</comment>
<sequence length="231" mass="25593">MTDESMAARIVRLSERVGGREILSARTERHILLRLSLADYCSFVALLFAWGATVLLLSREPNWAIVAMFCGFAFDKLDGYIARQYDRQSAFGRHIDSFIDVFVYLVTAAVLYQVVMSPHLAMSVIVGFLLIAFGGLRLIRFTDEGFVTDGGTSYYRGITVVHTNLLVLVNYFLIQFIPQWNGWLAAASIAIACPIMVSDYPSKKTVKSQSIVAVLGLVAIGLCLALEFGYV</sequence>
<feature type="transmembrane region" description="Helical" evidence="3">
    <location>
        <begin position="94"/>
        <end position="114"/>
    </location>
</feature>
<feature type="transmembrane region" description="Helical" evidence="3">
    <location>
        <begin position="63"/>
        <end position="82"/>
    </location>
</feature>
<keyword evidence="3" id="KW-1133">Transmembrane helix</keyword>
<dbReference type="Gene3D" id="1.20.120.1760">
    <property type="match status" value="1"/>
</dbReference>
<dbReference type="Proteomes" id="UP001596417">
    <property type="component" value="Unassembled WGS sequence"/>
</dbReference>
<protein>
    <submittedName>
        <fullName evidence="4">CDP-alcohol phosphatidyltransferase family protein</fullName>
    </submittedName>
</protein>
<dbReference type="Pfam" id="PF01066">
    <property type="entry name" value="CDP-OH_P_transf"/>
    <property type="match status" value="1"/>
</dbReference>
<keyword evidence="3" id="KW-0472">Membrane</keyword>
<comment type="similarity">
    <text evidence="2">Belongs to the CDP-alcohol phosphatidyltransferase class-I family.</text>
</comment>
<dbReference type="GO" id="GO:0016740">
    <property type="term" value="F:transferase activity"/>
    <property type="evidence" value="ECO:0007669"/>
    <property type="project" value="UniProtKB-KW"/>
</dbReference>
<evidence type="ECO:0000256" key="1">
    <source>
        <dbReference type="ARBA" id="ARBA00022679"/>
    </source>
</evidence>
<dbReference type="GeneID" id="76201105"/>
<dbReference type="RefSeq" id="WP_248909008.1">
    <property type="nucleotide sequence ID" value="NZ_CP109979.1"/>
</dbReference>
<evidence type="ECO:0000256" key="2">
    <source>
        <dbReference type="RuleBase" id="RU003750"/>
    </source>
</evidence>
<dbReference type="EMBL" id="JBHTAX010000001">
    <property type="protein sequence ID" value="MFC7191376.1"/>
    <property type="molecule type" value="Genomic_DNA"/>
</dbReference>
<dbReference type="InterPro" id="IPR000462">
    <property type="entry name" value="CDP-OH_P_trans"/>
</dbReference>
<keyword evidence="3" id="KW-0812">Transmembrane</keyword>
<keyword evidence="1 2" id="KW-0808">Transferase</keyword>
<feature type="transmembrane region" description="Helical" evidence="3">
    <location>
        <begin position="153"/>
        <end position="174"/>
    </location>
</feature>
<gene>
    <name evidence="4" type="ORF">ACFQL7_17280</name>
</gene>
<reference evidence="4 5" key="1">
    <citation type="journal article" date="2019" name="Int. J. Syst. Evol. Microbiol.">
        <title>The Global Catalogue of Microorganisms (GCM) 10K type strain sequencing project: providing services to taxonomists for standard genome sequencing and annotation.</title>
        <authorList>
            <consortium name="The Broad Institute Genomics Platform"/>
            <consortium name="The Broad Institute Genome Sequencing Center for Infectious Disease"/>
            <person name="Wu L."/>
            <person name="Ma J."/>
        </authorList>
    </citation>
    <scope>NUCLEOTIDE SEQUENCE [LARGE SCALE GENOMIC DNA]</scope>
    <source>
        <strain evidence="4 5">RDMS1</strain>
    </source>
</reference>
<dbReference type="PROSITE" id="PS00379">
    <property type="entry name" value="CDP_ALCOHOL_P_TRANSF"/>
    <property type="match status" value="1"/>
</dbReference>
<feature type="transmembrane region" description="Helical" evidence="3">
    <location>
        <begin position="180"/>
        <end position="198"/>
    </location>
</feature>
<feature type="transmembrane region" description="Helical" evidence="3">
    <location>
        <begin position="120"/>
        <end position="141"/>
    </location>
</feature>
<proteinExistence type="inferred from homology"/>
<evidence type="ECO:0000313" key="5">
    <source>
        <dbReference type="Proteomes" id="UP001596417"/>
    </source>
</evidence>
<keyword evidence="5" id="KW-1185">Reference proteome</keyword>
<name>A0ABD5YQ23_9EURY</name>
<feature type="transmembrane region" description="Helical" evidence="3">
    <location>
        <begin position="37"/>
        <end position="57"/>
    </location>
</feature>
<organism evidence="4 5">
    <name type="scientific">Halocatena marina</name>
    <dbReference type="NCBI Taxonomy" id="2934937"/>
    <lineage>
        <taxon>Archaea</taxon>
        <taxon>Methanobacteriati</taxon>
        <taxon>Methanobacteriota</taxon>
        <taxon>Stenosarchaea group</taxon>
        <taxon>Halobacteria</taxon>
        <taxon>Halobacteriales</taxon>
        <taxon>Natronomonadaceae</taxon>
        <taxon>Halocatena</taxon>
    </lineage>
</organism>
<dbReference type="AlphaFoldDB" id="A0ABD5YQ23"/>
<feature type="transmembrane region" description="Helical" evidence="3">
    <location>
        <begin position="210"/>
        <end position="230"/>
    </location>
</feature>
<evidence type="ECO:0000256" key="3">
    <source>
        <dbReference type="SAM" id="Phobius"/>
    </source>
</evidence>
<accession>A0ABD5YQ23</accession>
<dbReference type="InterPro" id="IPR048254">
    <property type="entry name" value="CDP_ALCOHOL_P_TRANSF_CS"/>
</dbReference>
<dbReference type="InterPro" id="IPR043130">
    <property type="entry name" value="CDP-OH_PTrfase_TM_dom"/>
</dbReference>
<evidence type="ECO:0000313" key="4">
    <source>
        <dbReference type="EMBL" id="MFC7191376.1"/>
    </source>
</evidence>